<reference evidence="8 9" key="1">
    <citation type="submission" date="2024-06" db="EMBL/GenBank/DDBJ databases">
        <title>Genomic Encyclopedia of Type Strains, Phase IV (KMG-IV): sequencing the most valuable type-strain genomes for metagenomic binning, comparative biology and taxonomic classification.</title>
        <authorList>
            <person name="Goeker M."/>
        </authorList>
    </citation>
    <scope>NUCLEOTIDE SEQUENCE [LARGE SCALE GENOMIC DNA]</scope>
    <source>
        <strain evidence="8 9">DSM 17809</strain>
    </source>
</reference>
<comment type="subunit">
    <text evidence="6">Homodimer.</text>
</comment>
<name>A0ABV2EDN4_9CAUL</name>
<evidence type="ECO:0000256" key="3">
    <source>
        <dbReference type="ARBA" id="ARBA00022676"/>
    </source>
</evidence>
<dbReference type="EC" id="2.4.2.10" evidence="2 6"/>
<comment type="caution">
    <text evidence="8">The sequence shown here is derived from an EMBL/GenBank/DDBJ whole genome shotgun (WGS) entry which is preliminary data.</text>
</comment>
<comment type="function">
    <text evidence="6">Catalyzes the transfer of a ribosyl phosphate group from 5-phosphoribose 1-diphosphate to orotate, leading to the formation of orotidine monophosphate (OMP).</text>
</comment>
<feature type="binding site" evidence="6">
    <location>
        <position position="92"/>
    </location>
    <ligand>
        <name>5-phospho-alpha-D-ribose 1-diphosphate</name>
        <dbReference type="ChEBI" id="CHEBI:58017"/>
        <note>ligand shared between dimeric partners</note>
    </ligand>
</feature>
<dbReference type="EMBL" id="JBEPLU010000001">
    <property type="protein sequence ID" value="MET3525136.1"/>
    <property type="molecule type" value="Genomic_DNA"/>
</dbReference>
<keyword evidence="5 6" id="KW-0665">Pyrimidine biosynthesis</keyword>
<dbReference type="Proteomes" id="UP001549110">
    <property type="component" value="Unassembled WGS sequence"/>
</dbReference>
<comment type="pathway">
    <text evidence="1 6">Pyrimidine metabolism; UMP biosynthesis via de novo pathway; UMP from orotate: step 1/2.</text>
</comment>
<dbReference type="InterPro" id="IPR023031">
    <property type="entry name" value="OPRT"/>
</dbReference>
<feature type="binding site" evidence="6">
    <location>
        <position position="122"/>
    </location>
    <ligand>
        <name>orotate</name>
        <dbReference type="ChEBI" id="CHEBI:30839"/>
    </ligand>
</feature>
<protein>
    <recommendedName>
        <fullName evidence="2 6">Orotate phosphoribosyltransferase</fullName>
        <shortName evidence="6">OPRT</shortName>
        <shortName evidence="6">OPRTase</shortName>
        <ecNumber evidence="2 6">2.4.2.10</ecNumber>
    </recommendedName>
</protein>
<evidence type="ECO:0000256" key="6">
    <source>
        <dbReference type="HAMAP-Rule" id="MF_01208"/>
    </source>
</evidence>
<feature type="binding site" description="in other chain" evidence="6">
    <location>
        <position position="93"/>
    </location>
    <ligand>
        <name>5-phospho-alpha-D-ribose 1-diphosphate</name>
        <dbReference type="ChEBI" id="CHEBI:58017"/>
        <note>ligand shared between dimeric partners</note>
    </ligand>
</feature>
<feature type="binding site" description="in other chain" evidence="6">
    <location>
        <begin position="118"/>
        <end position="126"/>
    </location>
    <ligand>
        <name>5-phospho-alpha-D-ribose 1-diphosphate</name>
        <dbReference type="ChEBI" id="CHEBI:58017"/>
        <note>ligand shared between dimeric partners</note>
    </ligand>
</feature>
<feature type="binding site" evidence="6">
    <location>
        <position position="150"/>
    </location>
    <ligand>
        <name>orotate</name>
        <dbReference type="ChEBI" id="CHEBI:30839"/>
    </ligand>
</feature>
<organism evidence="8 9">
    <name type="scientific">Phenylobacterium koreense</name>
    <dbReference type="NCBI Taxonomy" id="266125"/>
    <lineage>
        <taxon>Bacteria</taxon>
        <taxon>Pseudomonadati</taxon>
        <taxon>Pseudomonadota</taxon>
        <taxon>Alphaproteobacteria</taxon>
        <taxon>Caulobacterales</taxon>
        <taxon>Caulobacteraceae</taxon>
        <taxon>Phenylobacterium</taxon>
    </lineage>
</organism>
<dbReference type="Pfam" id="PF00156">
    <property type="entry name" value="Pribosyltran"/>
    <property type="match status" value="1"/>
</dbReference>
<dbReference type="CDD" id="cd06223">
    <property type="entry name" value="PRTases_typeI"/>
    <property type="match status" value="1"/>
</dbReference>
<evidence type="ECO:0000259" key="7">
    <source>
        <dbReference type="Pfam" id="PF00156"/>
    </source>
</evidence>
<keyword evidence="4 6" id="KW-0808">Transferase</keyword>
<comment type="similarity">
    <text evidence="6">Belongs to the purine/pyrimidine phosphoribosyltransferase family. PyrE subfamily.</text>
</comment>
<gene>
    <name evidence="6" type="primary">pyrE</name>
    <name evidence="8" type="ORF">ABID41_000231</name>
</gene>
<dbReference type="InterPro" id="IPR029057">
    <property type="entry name" value="PRTase-like"/>
</dbReference>
<dbReference type="InterPro" id="IPR004467">
    <property type="entry name" value="Or_phspho_trans_dom"/>
</dbReference>
<dbReference type="GO" id="GO:0004588">
    <property type="term" value="F:orotate phosphoribosyltransferase activity"/>
    <property type="evidence" value="ECO:0007669"/>
    <property type="project" value="UniProtKB-EC"/>
</dbReference>
<keyword evidence="6" id="KW-0460">Magnesium</keyword>
<evidence type="ECO:0000256" key="5">
    <source>
        <dbReference type="ARBA" id="ARBA00022975"/>
    </source>
</evidence>
<evidence type="ECO:0000256" key="2">
    <source>
        <dbReference type="ARBA" id="ARBA00011971"/>
    </source>
</evidence>
<comment type="cofactor">
    <cofactor evidence="6">
        <name>Mg(2+)</name>
        <dbReference type="ChEBI" id="CHEBI:18420"/>
    </cofactor>
</comment>
<proteinExistence type="inferred from homology"/>
<sequence>MMDAAARRQLAADIDAAARLTGDFVLRSGARANEYFDKYRFEADPRLLKRVAQAMLPLVPPETEVLAGVELGGVPIATAMSLLSGWPTAFVRKQPKAYGTCLAVEGGDLSGKRVVIVEDVISTGGAVRDAKARLDDAGAITIAVICAVWRGGGPAQIEGLDLPVLPALTLDDLKAASTR</sequence>
<feature type="domain" description="Phosphoribosyltransferase" evidence="7">
    <location>
        <begin position="64"/>
        <end position="151"/>
    </location>
</feature>
<dbReference type="SUPFAM" id="SSF53271">
    <property type="entry name" value="PRTase-like"/>
    <property type="match status" value="1"/>
</dbReference>
<feature type="binding site" description="in other chain" evidence="6">
    <location>
        <position position="27"/>
    </location>
    <ligand>
        <name>5-phospho-alpha-D-ribose 1-diphosphate</name>
        <dbReference type="ChEBI" id="CHEBI:58017"/>
        <note>ligand shared between dimeric partners</note>
    </ligand>
</feature>
<dbReference type="HAMAP" id="MF_01208">
    <property type="entry name" value="PyrE"/>
    <property type="match status" value="1"/>
</dbReference>
<evidence type="ECO:0000256" key="1">
    <source>
        <dbReference type="ARBA" id="ARBA00004889"/>
    </source>
</evidence>
<evidence type="ECO:0000313" key="8">
    <source>
        <dbReference type="EMBL" id="MET3525136.1"/>
    </source>
</evidence>
<accession>A0ABV2EDN4</accession>
<dbReference type="PANTHER" id="PTHR19278:SF9">
    <property type="entry name" value="URIDINE 5'-MONOPHOSPHATE SYNTHASE"/>
    <property type="match status" value="1"/>
</dbReference>
<keyword evidence="9" id="KW-1185">Reference proteome</keyword>
<dbReference type="NCBIfam" id="TIGR00336">
    <property type="entry name" value="pyrE"/>
    <property type="match status" value="1"/>
</dbReference>
<evidence type="ECO:0000313" key="9">
    <source>
        <dbReference type="Proteomes" id="UP001549110"/>
    </source>
</evidence>
<dbReference type="InterPro" id="IPR000836">
    <property type="entry name" value="PRTase_dom"/>
</dbReference>
<dbReference type="Gene3D" id="3.40.50.2020">
    <property type="match status" value="1"/>
</dbReference>
<feature type="binding site" evidence="6">
    <location>
        <position position="96"/>
    </location>
    <ligand>
        <name>5-phospho-alpha-D-ribose 1-diphosphate</name>
        <dbReference type="ChEBI" id="CHEBI:58017"/>
        <note>ligand shared between dimeric partners</note>
    </ligand>
</feature>
<dbReference type="PANTHER" id="PTHR19278">
    <property type="entry name" value="OROTATE PHOSPHORIBOSYLTRANSFERASE"/>
    <property type="match status" value="1"/>
</dbReference>
<evidence type="ECO:0000256" key="4">
    <source>
        <dbReference type="ARBA" id="ARBA00022679"/>
    </source>
</evidence>
<comment type="catalytic activity">
    <reaction evidence="6">
        <text>orotidine 5'-phosphate + diphosphate = orotate + 5-phospho-alpha-D-ribose 1-diphosphate</text>
        <dbReference type="Rhea" id="RHEA:10380"/>
        <dbReference type="ChEBI" id="CHEBI:30839"/>
        <dbReference type="ChEBI" id="CHEBI:33019"/>
        <dbReference type="ChEBI" id="CHEBI:57538"/>
        <dbReference type="ChEBI" id="CHEBI:58017"/>
        <dbReference type="EC" id="2.4.2.10"/>
    </reaction>
</comment>
<keyword evidence="3 6" id="KW-0328">Glycosyltransferase</keyword>
<comment type="caution">
    <text evidence="6">Lacks conserved residue(s) required for the propagation of feature annotation.</text>
</comment>